<dbReference type="FunFam" id="1.10.10.200:FF:000002">
    <property type="entry name" value="Probable transcriptional regulatory protein CLM62_37755"/>
    <property type="match status" value="1"/>
</dbReference>
<feature type="domain" description="TACO1/YebC-like N-terminal" evidence="8">
    <location>
        <begin position="5"/>
        <end position="75"/>
    </location>
</feature>
<evidence type="ECO:0000313" key="9">
    <source>
        <dbReference type="EMBL" id="CQR73995.1"/>
    </source>
</evidence>
<dbReference type="GO" id="GO:0006355">
    <property type="term" value="P:regulation of DNA-templated transcription"/>
    <property type="evidence" value="ECO:0007669"/>
    <property type="project" value="UniProtKB-UniRule"/>
</dbReference>
<keyword evidence="5 6" id="KW-0804">Transcription</keyword>
<dbReference type="EMBL" id="CTRP01000014">
    <property type="protein sequence ID" value="CQR73995.1"/>
    <property type="molecule type" value="Genomic_DNA"/>
</dbReference>
<evidence type="ECO:0000313" key="10">
    <source>
        <dbReference type="Proteomes" id="UP000049855"/>
    </source>
</evidence>
<protein>
    <recommendedName>
        <fullName evidence="6">Probable transcriptional regulatory protein SpAn4DRAFT_0457</fullName>
    </recommendedName>
</protein>
<dbReference type="Proteomes" id="UP000049855">
    <property type="component" value="Unassembled WGS sequence"/>
</dbReference>
<sequence>MSGHSKWANIKHKKGKVDAIRGKVTTKVSREITIAVRMGGSDPSGNMRLKLALQKARENNIPKENIQRAIQKGAGAIDGNSYEEINYEGYGPGGVAIMVEAMTDNRNRTAADVRHLFSKYGGNLGETGCVSWMFKQKGLFVVEQDELDEEELMLLTLDAGAEDFEATDGEFEITSQPDAFEQVQETLEKNNIKTVVSRITMVPETTTSLEGDESVKMMKLIEALEDLDDIQEVYTNFDMPEEDEEE</sequence>
<evidence type="ECO:0000259" key="7">
    <source>
        <dbReference type="Pfam" id="PF01709"/>
    </source>
</evidence>
<reference evidence="10" key="1">
    <citation type="submission" date="2015-03" db="EMBL/GenBank/DDBJ databases">
        <authorList>
            <person name="Nijsse Bart"/>
        </authorList>
    </citation>
    <scope>NUCLEOTIDE SEQUENCE [LARGE SCALE GENOMIC DNA]</scope>
</reference>
<keyword evidence="3 6" id="KW-0805">Transcription regulation</keyword>
<dbReference type="InterPro" id="IPR029072">
    <property type="entry name" value="YebC-like"/>
</dbReference>
<keyword evidence="10" id="KW-1185">Reference proteome</keyword>
<dbReference type="NCBIfam" id="NF009044">
    <property type="entry name" value="PRK12378.1"/>
    <property type="match status" value="1"/>
</dbReference>
<dbReference type="InterPro" id="IPR002876">
    <property type="entry name" value="Transcrip_reg_TACO1-like"/>
</dbReference>
<dbReference type="NCBIfam" id="NF001030">
    <property type="entry name" value="PRK00110.1"/>
    <property type="match status" value="1"/>
</dbReference>
<gene>
    <name evidence="9" type="ORF">SpAn4DRAFT_0457</name>
</gene>
<dbReference type="Gene3D" id="1.10.10.200">
    <property type="match status" value="1"/>
</dbReference>
<dbReference type="PANTHER" id="PTHR12532:SF6">
    <property type="entry name" value="TRANSCRIPTIONAL REGULATORY PROTEIN YEBC-RELATED"/>
    <property type="match status" value="1"/>
</dbReference>
<evidence type="ECO:0000256" key="1">
    <source>
        <dbReference type="ARBA" id="ARBA00008724"/>
    </source>
</evidence>
<dbReference type="Gene3D" id="3.30.70.980">
    <property type="match status" value="2"/>
</dbReference>
<dbReference type="GO" id="GO:0005829">
    <property type="term" value="C:cytosol"/>
    <property type="evidence" value="ECO:0007669"/>
    <property type="project" value="TreeGrafter"/>
</dbReference>
<dbReference type="GO" id="GO:0003677">
    <property type="term" value="F:DNA binding"/>
    <property type="evidence" value="ECO:0007669"/>
    <property type="project" value="UniProtKB-UniRule"/>
</dbReference>
<evidence type="ECO:0000256" key="6">
    <source>
        <dbReference type="HAMAP-Rule" id="MF_00693"/>
    </source>
</evidence>
<keyword evidence="4 6" id="KW-0238">DNA-binding</keyword>
<evidence type="ECO:0000256" key="5">
    <source>
        <dbReference type="ARBA" id="ARBA00023163"/>
    </source>
</evidence>
<evidence type="ECO:0000256" key="2">
    <source>
        <dbReference type="ARBA" id="ARBA00022490"/>
    </source>
</evidence>
<dbReference type="RefSeq" id="WP_021170000.1">
    <property type="nucleotide sequence ID" value="NZ_CTRP01000014.1"/>
</dbReference>
<dbReference type="AlphaFoldDB" id="A0A0U1L3A4"/>
<proteinExistence type="inferred from homology"/>
<dbReference type="HAMAP" id="MF_00693">
    <property type="entry name" value="Transcrip_reg_TACO1"/>
    <property type="match status" value="1"/>
</dbReference>
<dbReference type="Pfam" id="PF01709">
    <property type="entry name" value="Transcrip_reg"/>
    <property type="match status" value="1"/>
</dbReference>
<comment type="subcellular location">
    <subcellularLocation>
        <location evidence="6">Cytoplasm</location>
    </subcellularLocation>
</comment>
<evidence type="ECO:0000259" key="8">
    <source>
        <dbReference type="Pfam" id="PF20772"/>
    </source>
</evidence>
<dbReference type="InterPro" id="IPR048300">
    <property type="entry name" value="TACO1_YebC-like_2nd/3rd_dom"/>
</dbReference>
<dbReference type="SUPFAM" id="SSF75625">
    <property type="entry name" value="YebC-like"/>
    <property type="match status" value="1"/>
</dbReference>
<dbReference type="PANTHER" id="PTHR12532">
    <property type="entry name" value="TRANSLATIONAL ACTIVATOR OF CYTOCHROME C OXIDASE 1"/>
    <property type="match status" value="1"/>
</dbReference>
<dbReference type="InterPro" id="IPR017856">
    <property type="entry name" value="Integrase-like_N"/>
</dbReference>
<keyword evidence="2 6" id="KW-0963">Cytoplasm</keyword>
<dbReference type="NCBIfam" id="TIGR01033">
    <property type="entry name" value="YebC/PmpR family DNA-binding transcriptional regulator"/>
    <property type="match status" value="1"/>
</dbReference>
<accession>A0A0U1L3A4</accession>
<comment type="similarity">
    <text evidence="1 6">Belongs to the TACO1 family.</text>
</comment>
<evidence type="ECO:0000256" key="4">
    <source>
        <dbReference type="ARBA" id="ARBA00023125"/>
    </source>
</evidence>
<feature type="domain" description="TACO1/YebC-like second and third" evidence="7">
    <location>
        <begin position="82"/>
        <end position="237"/>
    </location>
</feature>
<dbReference type="InterPro" id="IPR026564">
    <property type="entry name" value="Transcrip_reg_TACO1-like_dom3"/>
</dbReference>
<organism evidence="9 10">
    <name type="scientific">Sporomusa ovata</name>
    <dbReference type="NCBI Taxonomy" id="2378"/>
    <lineage>
        <taxon>Bacteria</taxon>
        <taxon>Bacillati</taxon>
        <taxon>Bacillota</taxon>
        <taxon>Negativicutes</taxon>
        <taxon>Selenomonadales</taxon>
        <taxon>Sporomusaceae</taxon>
        <taxon>Sporomusa</taxon>
    </lineage>
</organism>
<evidence type="ECO:0000256" key="3">
    <source>
        <dbReference type="ARBA" id="ARBA00023015"/>
    </source>
</evidence>
<dbReference type="InterPro" id="IPR049083">
    <property type="entry name" value="TACO1_YebC_N"/>
</dbReference>
<dbReference type="Pfam" id="PF20772">
    <property type="entry name" value="TACO1_YebC_N"/>
    <property type="match status" value="1"/>
</dbReference>
<name>A0A0U1L3A4_9FIRM</name>